<dbReference type="OrthoDB" id="539512at2759"/>
<evidence type="ECO:0000313" key="1">
    <source>
        <dbReference type="EMBL" id="GLC56287.1"/>
    </source>
</evidence>
<organism evidence="1 2">
    <name type="scientific">Pleodorina starrii</name>
    <dbReference type="NCBI Taxonomy" id="330485"/>
    <lineage>
        <taxon>Eukaryota</taxon>
        <taxon>Viridiplantae</taxon>
        <taxon>Chlorophyta</taxon>
        <taxon>core chlorophytes</taxon>
        <taxon>Chlorophyceae</taxon>
        <taxon>CS clade</taxon>
        <taxon>Chlamydomonadales</taxon>
        <taxon>Volvocaceae</taxon>
        <taxon>Pleodorina</taxon>
    </lineage>
</organism>
<gene>
    <name evidence="1" type="primary">PLEST008862</name>
    <name evidence="1" type="ORF">PLESTB_001088400</name>
</gene>
<keyword evidence="2" id="KW-1185">Reference proteome</keyword>
<reference evidence="1 2" key="1">
    <citation type="journal article" date="2023" name="Commun. Biol.">
        <title>Reorganization of the ancestral sex-determining regions during the evolution of trioecy in Pleodorina starrii.</title>
        <authorList>
            <person name="Takahashi K."/>
            <person name="Suzuki S."/>
            <person name="Kawai-Toyooka H."/>
            <person name="Yamamoto K."/>
            <person name="Hamaji T."/>
            <person name="Ootsuki R."/>
            <person name="Yamaguchi H."/>
            <person name="Kawachi M."/>
            <person name="Higashiyama T."/>
            <person name="Nozaki H."/>
        </authorList>
    </citation>
    <scope>NUCLEOTIDE SEQUENCE [LARGE SCALE GENOMIC DNA]</scope>
    <source>
        <strain evidence="1 2">NIES-4479</strain>
    </source>
</reference>
<dbReference type="Proteomes" id="UP001165080">
    <property type="component" value="Unassembled WGS sequence"/>
</dbReference>
<comment type="caution">
    <text evidence="1">The sequence shown here is derived from an EMBL/GenBank/DDBJ whole genome shotgun (WGS) entry which is preliminary data.</text>
</comment>
<proteinExistence type="predicted"/>
<dbReference type="EMBL" id="BRXU01000015">
    <property type="protein sequence ID" value="GLC56287.1"/>
    <property type="molecule type" value="Genomic_DNA"/>
</dbReference>
<accession>A0A9W6BRA0</accession>
<sequence>MVSLVDFAARPARYRPGPQRHSNGDRRVLVAPRLRCVRVSVAAEAQTYVRDPELQAALDDLFADTVKQGRKRVPREAIQGHIDRIAELGRRLDLNRVHPAWNDGKFQELITTNTTGVSEDSVCSLQRLTFGLVRPGDLPVQLLAGNQIKGPLSGLGGSSANGYALRNQFRILKNGVLGLMTVEASYDTDGNEPSRLGVTFNAFNISPASPDPESLALWREALGEANPGMDEQGVIAIAFPKPPRAALNYILMEPDLQLSLGGSGDFLAVQRLQE</sequence>
<dbReference type="AlphaFoldDB" id="A0A9W6BRA0"/>
<evidence type="ECO:0000313" key="2">
    <source>
        <dbReference type="Proteomes" id="UP001165080"/>
    </source>
</evidence>
<protein>
    <submittedName>
        <fullName evidence="1">Uncharacterized protein</fullName>
    </submittedName>
</protein>
<name>A0A9W6BRA0_9CHLO</name>